<gene>
    <name evidence="2" type="ORF">Cylst_2626</name>
</gene>
<dbReference type="Proteomes" id="UP000010475">
    <property type="component" value="Chromosome"/>
</dbReference>
<protein>
    <submittedName>
        <fullName evidence="2">Uncharacterized protein</fullName>
    </submittedName>
</protein>
<proteinExistence type="predicted"/>
<organism evidence="2 3">
    <name type="scientific">Cylindrospermum stagnale PCC 7417</name>
    <dbReference type="NCBI Taxonomy" id="56107"/>
    <lineage>
        <taxon>Bacteria</taxon>
        <taxon>Bacillati</taxon>
        <taxon>Cyanobacteriota</taxon>
        <taxon>Cyanophyceae</taxon>
        <taxon>Nostocales</taxon>
        <taxon>Nostocaceae</taxon>
        <taxon>Cylindrospermum</taxon>
    </lineage>
</organism>
<evidence type="ECO:0000256" key="1">
    <source>
        <dbReference type="SAM" id="SignalP"/>
    </source>
</evidence>
<dbReference type="KEGG" id="csg:Cylst_2626"/>
<evidence type="ECO:0000313" key="2">
    <source>
        <dbReference type="EMBL" id="AFZ24830.1"/>
    </source>
</evidence>
<dbReference type="AlphaFoldDB" id="K9WWS6"/>
<sequence>MKAAIIASLTLLSLTAPAFAATTNQYKFKGESASASFSQYDGCNSTYVNVYAFDNVTKEAPGAPTSQKEAYLYYSNYNYCTGVGSYGDGSSKDATFTIGNSLQSASLSGTFTLYDYSTAVNKTAAVNLSWAGTGDTFRGNSHSHYQGPGYQSKYRSVGAYRDASVTGTVYVDGINLIANLPSFGSLSSNSGGSLTITKN</sequence>
<keyword evidence="1" id="KW-0732">Signal</keyword>
<evidence type="ECO:0000313" key="3">
    <source>
        <dbReference type="Proteomes" id="UP000010475"/>
    </source>
</evidence>
<dbReference type="HOGENOM" id="CLU_1358562_0_0_3"/>
<dbReference type="OrthoDB" id="496490at2"/>
<accession>K9WWS6</accession>
<feature type="chain" id="PRO_5003937601" evidence="1">
    <location>
        <begin position="21"/>
        <end position="199"/>
    </location>
</feature>
<reference evidence="2 3" key="1">
    <citation type="submission" date="2012-06" db="EMBL/GenBank/DDBJ databases">
        <title>Finished chromosome of genome of Cylindrospermum stagnale PCC 7417.</title>
        <authorList>
            <consortium name="US DOE Joint Genome Institute"/>
            <person name="Gugger M."/>
            <person name="Coursin T."/>
            <person name="Rippka R."/>
            <person name="Tandeau De Marsac N."/>
            <person name="Huntemann M."/>
            <person name="Wei C.-L."/>
            <person name="Han J."/>
            <person name="Detter J.C."/>
            <person name="Han C."/>
            <person name="Tapia R."/>
            <person name="Chen A."/>
            <person name="Kyrpides N."/>
            <person name="Mavromatis K."/>
            <person name="Markowitz V."/>
            <person name="Szeto E."/>
            <person name="Ivanova N."/>
            <person name="Pagani I."/>
            <person name="Pati A."/>
            <person name="Goodwin L."/>
            <person name="Nordberg H.P."/>
            <person name="Cantor M.N."/>
            <person name="Hua S.X."/>
            <person name="Woyke T."/>
            <person name="Kerfeld C.A."/>
        </authorList>
    </citation>
    <scope>NUCLEOTIDE SEQUENCE [LARGE SCALE GENOMIC DNA]</scope>
    <source>
        <strain evidence="2 3">PCC 7417</strain>
    </source>
</reference>
<dbReference type="eggNOG" id="ENOG5033WGG">
    <property type="taxonomic scope" value="Bacteria"/>
</dbReference>
<keyword evidence="3" id="KW-1185">Reference proteome</keyword>
<dbReference type="EMBL" id="CP003642">
    <property type="protein sequence ID" value="AFZ24830.1"/>
    <property type="molecule type" value="Genomic_DNA"/>
</dbReference>
<feature type="signal peptide" evidence="1">
    <location>
        <begin position="1"/>
        <end position="20"/>
    </location>
</feature>
<dbReference type="RefSeq" id="WP_015208084.1">
    <property type="nucleotide sequence ID" value="NC_019757.1"/>
</dbReference>
<name>K9WWS6_9NOST</name>